<evidence type="ECO:0000256" key="4">
    <source>
        <dbReference type="ARBA" id="ARBA00023143"/>
    </source>
</evidence>
<dbReference type="GO" id="GO:0009421">
    <property type="term" value="C:bacterial-type flagellum filament cap"/>
    <property type="evidence" value="ECO:0007669"/>
    <property type="project" value="InterPro"/>
</dbReference>
<evidence type="ECO:0000256" key="1">
    <source>
        <dbReference type="ARBA" id="ARBA00009764"/>
    </source>
</evidence>
<sequence>MGTSIDGLVSGLDTTALITSLMNVESIPRNLLSAKKDDTNNIISQLQTLNASVQNLATQAQKASSRTALARFTATSSSSAVTVTARSDAVPTAIDIVVDRVARAHTVVTAASATWPEDPPVLTLENATGERVQVTAASTSMTDVARAITAAGTGITATVVQAGTDADGTPACRLQLTANETGQAGSFHVYLGDPDAVAAGTATDVTTAPGGAVVTVGADAELRLWAGTDAEQVVSSSTNTFTGVFPGIDVTVAEASTSRVKITVAPDSAAQTQVAGELITQVASLLTRIANGSTATVPDTPGTATTLGVFTGDSTVRALGQALADAIQHPVDGASPSTIGISIDRYGALSFDAASFASALADDPERTQAIFAGIAGRVQDVSERYSDKYDGLLTSRITGQQNEVTALGDQIERWDVRLARRQATLESTYAHLETMLSQLQSQSSYLTSQLASLPTWDTDS</sequence>
<dbReference type="PANTHER" id="PTHR30288">
    <property type="entry name" value="FLAGELLAR CAP/ASSEMBLY PROTEIN FLID"/>
    <property type="match status" value="1"/>
</dbReference>
<keyword evidence="4 5" id="KW-0975">Bacterial flagellum</keyword>
<organism evidence="8 9">
    <name type="scientific">Microbacterium protaetiae</name>
    <dbReference type="NCBI Taxonomy" id="2509458"/>
    <lineage>
        <taxon>Bacteria</taxon>
        <taxon>Bacillati</taxon>
        <taxon>Actinomycetota</taxon>
        <taxon>Actinomycetes</taxon>
        <taxon>Micrococcales</taxon>
        <taxon>Microbacteriaceae</taxon>
        <taxon>Microbacterium</taxon>
    </lineage>
</organism>
<dbReference type="Pfam" id="PF02465">
    <property type="entry name" value="FliD_N"/>
    <property type="match status" value="1"/>
</dbReference>
<dbReference type="InterPro" id="IPR010809">
    <property type="entry name" value="FliD_C"/>
</dbReference>
<evidence type="ECO:0000313" key="9">
    <source>
        <dbReference type="Proteomes" id="UP000293995"/>
    </source>
</evidence>
<dbReference type="OrthoDB" id="5241527at2"/>
<dbReference type="GO" id="GO:0009424">
    <property type="term" value="C:bacterial-type flagellum hook"/>
    <property type="evidence" value="ECO:0007669"/>
    <property type="project" value="UniProtKB-UniRule"/>
</dbReference>
<evidence type="ECO:0000256" key="5">
    <source>
        <dbReference type="RuleBase" id="RU362066"/>
    </source>
</evidence>
<dbReference type="RefSeq" id="WP_129388757.1">
    <property type="nucleotide sequence ID" value="NZ_CP035494.1"/>
</dbReference>
<dbReference type="GO" id="GO:0007155">
    <property type="term" value="P:cell adhesion"/>
    <property type="evidence" value="ECO:0007669"/>
    <property type="project" value="InterPro"/>
</dbReference>
<dbReference type="Proteomes" id="UP000293995">
    <property type="component" value="Chromosome"/>
</dbReference>
<dbReference type="InterPro" id="IPR040026">
    <property type="entry name" value="FliD"/>
</dbReference>
<comment type="subunit">
    <text evidence="2 5">Homopentamer.</text>
</comment>
<gene>
    <name evidence="8" type="ORF">ET475_08830</name>
</gene>
<comment type="function">
    <text evidence="5">Required for morphogenesis and for the elongation of the flagellar filament by facilitating polymerization of the flagellin monomers at the tip of growing filament. Forms a capping structure, which prevents flagellin subunits (transported through the central channel of the flagellum) from leaking out without polymerization at the distal end.</text>
</comment>
<protein>
    <recommendedName>
        <fullName evidence="5">Flagellar hook-associated protein 2</fullName>
        <shortName evidence="5">HAP2</shortName>
    </recommendedName>
    <alternativeName>
        <fullName evidence="5">Flagellar cap protein</fullName>
    </alternativeName>
</protein>
<dbReference type="KEGG" id="mprt:ET475_08830"/>
<evidence type="ECO:0000313" key="8">
    <source>
        <dbReference type="EMBL" id="QAY60082.1"/>
    </source>
</evidence>
<feature type="domain" description="Flagellar hook-associated protein 2 N-terminal" evidence="6">
    <location>
        <begin position="10"/>
        <end position="105"/>
    </location>
</feature>
<evidence type="ECO:0000256" key="3">
    <source>
        <dbReference type="ARBA" id="ARBA00023054"/>
    </source>
</evidence>
<proteinExistence type="inferred from homology"/>
<dbReference type="EMBL" id="CP035494">
    <property type="protein sequence ID" value="QAY60082.1"/>
    <property type="molecule type" value="Genomic_DNA"/>
</dbReference>
<name>A0A4P6ECW0_9MICO</name>
<dbReference type="AlphaFoldDB" id="A0A4P6ECW0"/>
<comment type="subcellular location">
    <subcellularLocation>
        <location evidence="5">Secreted</location>
    </subcellularLocation>
    <subcellularLocation>
        <location evidence="5">Bacterial flagellum</location>
    </subcellularLocation>
</comment>
<reference evidence="8 9" key="1">
    <citation type="submission" date="2019-01" db="EMBL/GenBank/DDBJ databases">
        <title>Genome sequencing of strain DFW100M-13.</title>
        <authorList>
            <person name="Heo J."/>
            <person name="Kim S.-J."/>
            <person name="Kim J.-S."/>
            <person name="Hong S.-B."/>
            <person name="Kwon S.-W."/>
        </authorList>
    </citation>
    <scope>NUCLEOTIDE SEQUENCE [LARGE SCALE GENOMIC DNA]</scope>
    <source>
        <strain evidence="8 9">DFW100M-13</strain>
    </source>
</reference>
<evidence type="ECO:0000256" key="2">
    <source>
        <dbReference type="ARBA" id="ARBA00011255"/>
    </source>
</evidence>
<keyword evidence="9" id="KW-1185">Reference proteome</keyword>
<evidence type="ECO:0000259" key="7">
    <source>
        <dbReference type="Pfam" id="PF07195"/>
    </source>
</evidence>
<keyword evidence="3" id="KW-0175">Coiled coil</keyword>
<feature type="domain" description="Flagellar hook-associated protein 2 C-terminal" evidence="7">
    <location>
        <begin position="233"/>
        <end position="441"/>
    </location>
</feature>
<dbReference type="PANTHER" id="PTHR30288:SF0">
    <property type="entry name" value="FLAGELLAR HOOK-ASSOCIATED PROTEIN 2"/>
    <property type="match status" value="1"/>
</dbReference>
<evidence type="ECO:0000259" key="6">
    <source>
        <dbReference type="Pfam" id="PF02465"/>
    </source>
</evidence>
<keyword evidence="5" id="KW-0964">Secreted</keyword>
<dbReference type="InterPro" id="IPR003481">
    <property type="entry name" value="FliD_N"/>
</dbReference>
<accession>A0A4P6ECW0</accession>
<dbReference type="GO" id="GO:0005576">
    <property type="term" value="C:extracellular region"/>
    <property type="evidence" value="ECO:0007669"/>
    <property type="project" value="UniProtKB-SubCell"/>
</dbReference>
<dbReference type="Pfam" id="PF07195">
    <property type="entry name" value="FliD_C"/>
    <property type="match status" value="1"/>
</dbReference>
<comment type="similarity">
    <text evidence="1 5">Belongs to the FliD family.</text>
</comment>
<dbReference type="GO" id="GO:0071973">
    <property type="term" value="P:bacterial-type flagellum-dependent cell motility"/>
    <property type="evidence" value="ECO:0007669"/>
    <property type="project" value="TreeGrafter"/>
</dbReference>